<organism evidence="3 4">
    <name type="scientific">Coprinellus micaceus</name>
    <name type="common">Glistening ink-cap mushroom</name>
    <name type="synonym">Coprinus micaceus</name>
    <dbReference type="NCBI Taxonomy" id="71717"/>
    <lineage>
        <taxon>Eukaryota</taxon>
        <taxon>Fungi</taxon>
        <taxon>Dikarya</taxon>
        <taxon>Basidiomycota</taxon>
        <taxon>Agaricomycotina</taxon>
        <taxon>Agaricomycetes</taxon>
        <taxon>Agaricomycetidae</taxon>
        <taxon>Agaricales</taxon>
        <taxon>Agaricineae</taxon>
        <taxon>Psathyrellaceae</taxon>
        <taxon>Coprinellus</taxon>
    </lineage>
</organism>
<comment type="caution">
    <text evidence="3">The sequence shown here is derived from an EMBL/GenBank/DDBJ whole genome shotgun (WGS) entry which is preliminary data.</text>
</comment>
<evidence type="ECO:0000313" key="4">
    <source>
        <dbReference type="Proteomes" id="UP000298030"/>
    </source>
</evidence>
<dbReference type="STRING" id="71717.A0A4Y7SXF1"/>
<reference evidence="3 4" key="1">
    <citation type="journal article" date="2019" name="Nat. Ecol. Evol.">
        <title>Megaphylogeny resolves global patterns of mushroom evolution.</title>
        <authorList>
            <person name="Varga T."/>
            <person name="Krizsan K."/>
            <person name="Foldi C."/>
            <person name="Dima B."/>
            <person name="Sanchez-Garcia M."/>
            <person name="Sanchez-Ramirez S."/>
            <person name="Szollosi G.J."/>
            <person name="Szarkandi J.G."/>
            <person name="Papp V."/>
            <person name="Albert L."/>
            <person name="Andreopoulos W."/>
            <person name="Angelini C."/>
            <person name="Antonin V."/>
            <person name="Barry K.W."/>
            <person name="Bougher N.L."/>
            <person name="Buchanan P."/>
            <person name="Buyck B."/>
            <person name="Bense V."/>
            <person name="Catcheside P."/>
            <person name="Chovatia M."/>
            <person name="Cooper J."/>
            <person name="Damon W."/>
            <person name="Desjardin D."/>
            <person name="Finy P."/>
            <person name="Geml J."/>
            <person name="Haridas S."/>
            <person name="Hughes K."/>
            <person name="Justo A."/>
            <person name="Karasinski D."/>
            <person name="Kautmanova I."/>
            <person name="Kiss B."/>
            <person name="Kocsube S."/>
            <person name="Kotiranta H."/>
            <person name="LaButti K.M."/>
            <person name="Lechner B.E."/>
            <person name="Liimatainen K."/>
            <person name="Lipzen A."/>
            <person name="Lukacs Z."/>
            <person name="Mihaltcheva S."/>
            <person name="Morgado L.N."/>
            <person name="Niskanen T."/>
            <person name="Noordeloos M.E."/>
            <person name="Ohm R.A."/>
            <person name="Ortiz-Santana B."/>
            <person name="Ovrebo C."/>
            <person name="Racz N."/>
            <person name="Riley R."/>
            <person name="Savchenko A."/>
            <person name="Shiryaev A."/>
            <person name="Soop K."/>
            <person name="Spirin V."/>
            <person name="Szebenyi C."/>
            <person name="Tomsovsky M."/>
            <person name="Tulloss R.E."/>
            <person name="Uehling J."/>
            <person name="Grigoriev I.V."/>
            <person name="Vagvolgyi C."/>
            <person name="Papp T."/>
            <person name="Martin F.M."/>
            <person name="Miettinen O."/>
            <person name="Hibbett D.S."/>
            <person name="Nagy L.G."/>
        </authorList>
    </citation>
    <scope>NUCLEOTIDE SEQUENCE [LARGE SCALE GENOMIC DNA]</scope>
    <source>
        <strain evidence="3 4">FP101781</strain>
    </source>
</reference>
<evidence type="ECO:0000256" key="2">
    <source>
        <dbReference type="SAM" id="SignalP"/>
    </source>
</evidence>
<evidence type="ECO:0000256" key="1">
    <source>
        <dbReference type="SAM" id="MobiDB-lite"/>
    </source>
</evidence>
<feature type="signal peptide" evidence="2">
    <location>
        <begin position="1"/>
        <end position="43"/>
    </location>
</feature>
<accession>A0A4Y7SXF1</accession>
<keyword evidence="2" id="KW-0732">Signal</keyword>
<dbReference type="EMBL" id="QPFP01000047">
    <property type="protein sequence ID" value="TEB26543.1"/>
    <property type="molecule type" value="Genomic_DNA"/>
</dbReference>
<protein>
    <recommendedName>
        <fullName evidence="5">Cyanovirin-N domain-containing protein</fullName>
    </recommendedName>
</protein>
<sequence>MKDDQATCSSFLHRNPRHRLRAMLRSLSLPSLLFIFLTPRSLAQTSDANCLPYYSWTSNSQGKTPCEVASSLLAVCNGGTFDVAALRDGQHYEGPTLVSNANSCICNTVTYSLMTACGLCQGKSTLRWNEWSKNCPNVTFSGFPESLPSGLLVPAWAYQDIRTTSISSWQRITRMPQSPAQPRLPPQLHQMAGKL</sequence>
<evidence type="ECO:0008006" key="5">
    <source>
        <dbReference type="Google" id="ProtNLM"/>
    </source>
</evidence>
<feature type="chain" id="PRO_5021210950" description="Cyanovirin-N domain-containing protein" evidence="2">
    <location>
        <begin position="44"/>
        <end position="195"/>
    </location>
</feature>
<dbReference type="Proteomes" id="UP000298030">
    <property type="component" value="Unassembled WGS sequence"/>
</dbReference>
<dbReference type="AlphaFoldDB" id="A0A4Y7SXF1"/>
<evidence type="ECO:0000313" key="3">
    <source>
        <dbReference type="EMBL" id="TEB26543.1"/>
    </source>
</evidence>
<name>A0A4Y7SXF1_COPMI</name>
<proteinExistence type="predicted"/>
<dbReference type="OrthoDB" id="3362711at2759"/>
<keyword evidence="4" id="KW-1185">Reference proteome</keyword>
<gene>
    <name evidence="3" type="ORF">FA13DRAFT_1019483</name>
</gene>
<feature type="region of interest" description="Disordered" evidence="1">
    <location>
        <begin position="176"/>
        <end position="195"/>
    </location>
</feature>